<dbReference type="AlphaFoldDB" id="A0A2T4B5B3"/>
<proteinExistence type="predicted"/>
<dbReference type="RefSeq" id="XP_024747847.1">
    <property type="nucleotide sequence ID" value="XM_024895417.1"/>
</dbReference>
<dbReference type="OrthoDB" id="3983163at2759"/>
<dbReference type="GeneID" id="36603535"/>
<evidence type="ECO:0000313" key="2">
    <source>
        <dbReference type="EMBL" id="PTB64527.1"/>
    </source>
</evidence>
<name>A0A2T4B5B3_9HYPO</name>
<feature type="region of interest" description="Disordered" evidence="1">
    <location>
        <begin position="90"/>
        <end position="131"/>
    </location>
</feature>
<protein>
    <recommendedName>
        <fullName evidence="4">Mitochondrial export protein Som1</fullName>
    </recommendedName>
</protein>
<feature type="compositionally biased region" description="Low complexity" evidence="1">
    <location>
        <begin position="99"/>
        <end position="108"/>
    </location>
</feature>
<keyword evidence="3" id="KW-1185">Reference proteome</keyword>
<evidence type="ECO:0008006" key="4">
    <source>
        <dbReference type="Google" id="ProtNLM"/>
    </source>
</evidence>
<sequence>MTPPCRSFPASELPLRIQQDASGRRRKLDDAGSVSRRIDLSACELFQMLQYKCEVQRPLTRESPVRCFAVDRLFRRCKDKKGVFTVETTAWEGERARADSSSSSSEGSGTKEPPKPHQWSSSWHDADEAAP</sequence>
<accession>A0A2T4B5B3</accession>
<reference evidence="3" key="1">
    <citation type="submission" date="2016-07" db="EMBL/GenBank/DDBJ databases">
        <title>Multiple horizontal gene transfer events from other fungi enriched the ability of initially mycotrophic Trichoderma (Ascomycota) to feed on dead plant biomass.</title>
        <authorList>
            <consortium name="DOE Joint Genome Institute"/>
            <person name="Atanasova L."/>
            <person name="Chenthamara K."/>
            <person name="Zhang J."/>
            <person name="Grujic M."/>
            <person name="Henrissat B."/>
            <person name="Kuo A."/>
            <person name="Aerts A."/>
            <person name="Salamov A."/>
            <person name="Lipzen A."/>
            <person name="Labutti K."/>
            <person name="Barry K."/>
            <person name="Miao Y."/>
            <person name="Rahimi M.J."/>
            <person name="Shen Q."/>
            <person name="Grigoriev I.V."/>
            <person name="Kubicek C.P."/>
            <person name="Druzhinina I.S."/>
        </authorList>
    </citation>
    <scope>NUCLEOTIDE SEQUENCE [LARGE SCALE GENOMIC DNA]</scope>
    <source>
        <strain evidence="3">TUCIM 6016</strain>
    </source>
</reference>
<gene>
    <name evidence="2" type="ORF">BBK36DRAFT_1170227</name>
</gene>
<feature type="region of interest" description="Disordered" evidence="1">
    <location>
        <begin position="1"/>
        <end position="33"/>
    </location>
</feature>
<dbReference type="GO" id="GO:0042720">
    <property type="term" value="C:mitochondrial inner membrane peptidase complex"/>
    <property type="evidence" value="ECO:0007669"/>
    <property type="project" value="InterPro"/>
</dbReference>
<dbReference type="Proteomes" id="UP000241546">
    <property type="component" value="Unassembled WGS sequence"/>
</dbReference>
<evidence type="ECO:0000313" key="3">
    <source>
        <dbReference type="Proteomes" id="UP000241546"/>
    </source>
</evidence>
<evidence type="ECO:0000256" key="1">
    <source>
        <dbReference type="SAM" id="MobiDB-lite"/>
    </source>
</evidence>
<organism evidence="2 3">
    <name type="scientific">Trichoderma citrinoviride</name>
    <dbReference type="NCBI Taxonomy" id="58853"/>
    <lineage>
        <taxon>Eukaryota</taxon>
        <taxon>Fungi</taxon>
        <taxon>Dikarya</taxon>
        <taxon>Ascomycota</taxon>
        <taxon>Pezizomycotina</taxon>
        <taxon>Sordariomycetes</taxon>
        <taxon>Hypocreomycetidae</taxon>
        <taxon>Hypocreales</taxon>
        <taxon>Hypocreaceae</taxon>
        <taxon>Trichoderma</taxon>
    </lineage>
</organism>
<dbReference type="Pfam" id="PF11093">
    <property type="entry name" value="Mitochondr_Som1"/>
    <property type="match status" value="1"/>
</dbReference>
<dbReference type="InterPro" id="IPR024645">
    <property type="entry name" value="Mitochondr_Som1"/>
</dbReference>
<dbReference type="EMBL" id="KZ680216">
    <property type="protein sequence ID" value="PTB64527.1"/>
    <property type="molecule type" value="Genomic_DNA"/>
</dbReference>